<dbReference type="InterPro" id="IPR008929">
    <property type="entry name" value="Chondroitin_lyas"/>
</dbReference>
<evidence type="ECO:0000256" key="1">
    <source>
        <dbReference type="ARBA" id="ARBA00022729"/>
    </source>
</evidence>
<dbReference type="GO" id="GO:0016829">
    <property type="term" value="F:lyase activity"/>
    <property type="evidence" value="ECO:0007669"/>
    <property type="project" value="UniProtKB-KW"/>
</dbReference>
<name>A0A5N5QGU8_9AGAM</name>
<proteinExistence type="predicted"/>
<gene>
    <name evidence="5" type="ORF">CTheo_5790</name>
</gene>
<comment type="caution">
    <text evidence="5">The sequence shown here is derived from an EMBL/GenBank/DDBJ whole genome shotgun (WGS) entry which is preliminary data.</text>
</comment>
<evidence type="ECO:0000313" key="6">
    <source>
        <dbReference type="Proteomes" id="UP000383932"/>
    </source>
</evidence>
<dbReference type="EMBL" id="SSOP01000146">
    <property type="protein sequence ID" value="KAB5590763.1"/>
    <property type="molecule type" value="Genomic_DNA"/>
</dbReference>
<keyword evidence="1" id="KW-0732">Signal</keyword>
<dbReference type="Gene3D" id="1.50.10.100">
    <property type="entry name" value="Chondroitin AC/alginate lyase"/>
    <property type="match status" value="1"/>
</dbReference>
<evidence type="ECO:0000259" key="4">
    <source>
        <dbReference type="Pfam" id="PF05426"/>
    </source>
</evidence>
<protein>
    <submittedName>
        <fullName evidence="5">Alginate lyase</fullName>
    </submittedName>
</protein>
<sequence>MRRAHVRHLKHDAWYESSPVMIASSRMALWHTWHEYEHDWHTGDPSASSSRFVSALTVLPHLAHRKHSTCHSALPNATTTPPLALSSVRPQPPHAGSSLIVVECKSSHMTTMTTMTTIMWPMCLFAAARAAFPSYPNDFVAELAWNNTRAAQAAIVYYADEILRDGPCRHEQVRRTPLGQQAVSAHPTGPADPPVIISATARTTGPTAPASETPQSSPRTKRRDGQFNPDYRLANDSGATQALMDALLYAPLAHLIVARDPSLDPANRGPHWYSHQALRAAQIFFVDDATRVTPHLDYSQLLRGPGTQLGSPTGVLDMHWWPKALAGILLMRQAAVWSDADLAGIIAWARSYIPWLINSDLAKAERASDNNHGSYYFNQLAALQILVGDNDAAKATLQDYFTGIYMQQISADGDQVRPPSPIYPPNTPQPKESARTHPYHYRGYNLCAMITNARLAEYVGYDGWNAKAASGAGIQAAADYAMRFTPGPGEAASELFPQIAAVAVKFGDPDGKYAAFLASKDKSYPGRPWFFWNQPLSDSGLVVHDPAEDPDDPASQSGSAQRASVSVGVVVAALVLGALF</sequence>
<dbReference type="AlphaFoldDB" id="A0A5N5QGU8"/>
<dbReference type="GO" id="GO:0042597">
    <property type="term" value="C:periplasmic space"/>
    <property type="evidence" value="ECO:0007669"/>
    <property type="project" value="InterPro"/>
</dbReference>
<dbReference type="SUPFAM" id="SSF48230">
    <property type="entry name" value="Chondroitin AC/alginate lyase"/>
    <property type="match status" value="1"/>
</dbReference>
<evidence type="ECO:0000313" key="5">
    <source>
        <dbReference type="EMBL" id="KAB5590763.1"/>
    </source>
</evidence>
<evidence type="ECO:0000256" key="3">
    <source>
        <dbReference type="SAM" id="MobiDB-lite"/>
    </source>
</evidence>
<dbReference type="OrthoDB" id="63533at2759"/>
<feature type="region of interest" description="Disordered" evidence="3">
    <location>
        <begin position="202"/>
        <end position="234"/>
    </location>
</feature>
<keyword evidence="2 5" id="KW-0456">Lyase</keyword>
<dbReference type="Proteomes" id="UP000383932">
    <property type="component" value="Unassembled WGS sequence"/>
</dbReference>
<evidence type="ECO:0000256" key="2">
    <source>
        <dbReference type="ARBA" id="ARBA00023239"/>
    </source>
</evidence>
<reference evidence="5 6" key="1">
    <citation type="journal article" date="2019" name="Fungal Biol. Biotechnol.">
        <title>Draft genome sequence of fastidious pathogen Ceratobasidium theobromae, which causes vascular-streak dieback in Theobroma cacao.</title>
        <authorList>
            <person name="Ali S.S."/>
            <person name="Asman A."/>
            <person name="Shao J."/>
            <person name="Firmansyah A.P."/>
            <person name="Susilo A.W."/>
            <person name="Rosmana A."/>
            <person name="McMahon P."/>
            <person name="Junaid M."/>
            <person name="Guest D."/>
            <person name="Kheng T.Y."/>
            <person name="Meinhardt L.W."/>
            <person name="Bailey B.A."/>
        </authorList>
    </citation>
    <scope>NUCLEOTIDE SEQUENCE [LARGE SCALE GENOMIC DNA]</scope>
    <source>
        <strain evidence="5 6">CT2</strain>
    </source>
</reference>
<organism evidence="5 6">
    <name type="scientific">Ceratobasidium theobromae</name>
    <dbReference type="NCBI Taxonomy" id="1582974"/>
    <lineage>
        <taxon>Eukaryota</taxon>
        <taxon>Fungi</taxon>
        <taxon>Dikarya</taxon>
        <taxon>Basidiomycota</taxon>
        <taxon>Agaricomycotina</taxon>
        <taxon>Agaricomycetes</taxon>
        <taxon>Cantharellales</taxon>
        <taxon>Ceratobasidiaceae</taxon>
        <taxon>Ceratobasidium</taxon>
    </lineage>
</organism>
<dbReference type="Pfam" id="PF05426">
    <property type="entry name" value="Alginate_lyase"/>
    <property type="match status" value="1"/>
</dbReference>
<dbReference type="InterPro" id="IPR008397">
    <property type="entry name" value="Alginate_lyase_dom"/>
</dbReference>
<keyword evidence="6" id="KW-1185">Reference proteome</keyword>
<feature type="domain" description="Alginate lyase" evidence="4">
    <location>
        <begin position="212"/>
        <end position="488"/>
    </location>
</feature>
<accession>A0A5N5QGU8</accession>